<proteinExistence type="predicted"/>
<sequence length="74" mass="7473">MANETNELSNALNNLLDTASKLVQQSADLLGSGVKVVVGIVEPLGKTAIDLVGSAANTAGQVLQNVTSAIAPKK</sequence>
<keyword evidence="2" id="KW-1185">Reference proteome</keyword>
<organism evidence="1 2">
    <name type="scientific">Pelodictyon phaeoclathratiforme (strain DSM 5477 / BU-1)</name>
    <dbReference type="NCBI Taxonomy" id="324925"/>
    <lineage>
        <taxon>Bacteria</taxon>
        <taxon>Pseudomonadati</taxon>
        <taxon>Chlorobiota</taxon>
        <taxon>Chlorobiia</taxon>
        <taxon>Chlorobiales</taxon>
        <taxon>Chlorobiaceae</taxon>
        <taxon>Chlorobium/Pelodictyon group</taxon>
        <taxon>Pelodictyon</taxon>
    </lineage>
</organism>
<dbReference type="STRING" id="324925.Ppha_1683"/>
<dbReference type="EMBL" id="CP001110">
    <property type="protein sequence ID" value="ACF43919.1"/>
    <property type="molecule type" value="Genomic_DNA"/>
</dbReference>
<dbReference type="HOGENOM" id="CLU_196054_0_0_10"/>
<keyword evidence="1" id="KW-0261">Viral envelope protein</keyword>
<dbReference type="AlphaFoldDB" id="B4SAX3"/>
<protein>
    <submittedName>
        <fullName evidence="1">Chlorosome envelope protein B</fullName>
    </submittedName>
</protein>
<dbReference type="OrthoDB" id="595389at2"/>
<gene>
    <name evidence="1" type="ordered locus">Ppha_1683</name>
</gene>
<evidence type="ECO:0000313" key="1">
    <source>
        <dbReference type="EMBL" id="ACF43919.1"/>
    </source>
</evidence>
<dbReference type="Proteomes" id="UP000002724">
    <property type="component" value="Chromosome"/>
</dbReference>
<dbReference type="RefSeq" id="WP_012508406.1">
    <property type="nucleotide sequence ID" value="NC_011060.1"/>
</dbReference>
<keyword evidence="1" id="KW-0946">Virion</keyword>
<dbReference type="KEGG" id="pph:Ppha_1683"/>
<accession>B4SAX3</accession>
<name>B4SAX3_PELPB</name>
<evidence type="ECO:0000313" key="2">
    <source>
        <dbReference type="Proteomes" id="UP000002724"/>
    </source>
</evidence>
<reference evidence="1 2" key="1">
    <citation type="submission" date="2008-06" db="EMBL/GenBank/DDBJ databases">
        <title>Complete sequence of Pelodictyon phaeoclathratiforme BU-1.</title>
        <authorList>
            <consortium name="US DOE Joint Genome Institute"/>
            <person name="Lucas S."/>
            <person name="Copeland A."/>
            <person name="Lapidus A."/>
            <person name="Glavina del Rio T."/>
            <person name="Dalin E."/>
            <person name="Tice H."/>
            <person name="Bruce D."/>
            <person name="Goodwin L."/>
            <person name="Pitluck S."/>
            <person name="Schmutz J."/>
            <person name="Larimer F."/>
            <person name="Land M."/>
            <person name="Hauser L."/>
            <person name="Kyrpides N."/>
            <person name="Mikhailova N."/>
            <person name="Liu Z."/>
            <person name="Li T."/>
            <person name="Zhao F."/>
            <person name="Overmann J."/>
            <person name="Bryant D.A."/>
            <person name="Richardson P."/>
        </authorList>
    </citation>
    <scope>NUCLEOTIDE SEQUENCE [LARGE SCALE GENOMIC DNA]</scope>
    <source>
        <strain evidence="2">DSM 5477 / BU-1</strain>
    </source>
</reference>